<dbReference type="EMBL" id="JBAKAZ010000025">
    <property type="protein sequence ID" value="MEL0629592.1"/>
    <property type="molecule type" value="Genomic_DNA"/>
</dbReference>
<accession>A0ABU9GQI9</accession>
<dbReference type="SUPFAM" id="SSF101744">
    <property type="entry name" value="Rof/RNase P subunit-like"/>
    <property type="match status" value="1"/>
</dbReference>
<proteinExistence type="predicted"/>
<evidence type="ECO:0000313" key="2">
    <source>
        <dbReference type="Proteomes" id="UP001369082"/>
    </source>
</evidence>
<reference evidence="1 2" key="1">
    <citation type="submission" date="2024-02" db="EMBL/GenBank/DDBJ databases">
        <title>Bacteria isolated from the canopy kelp, Nereocystis luetkeana.</title>
        <authorList>
            <person name="Pfister C.A."/>
            <person name="Younker I.T."/>
            <person name="Light S.H."/>
        </authorList>
    </citation>
    <scope>NUCLEOTIDE SEQUENCE [LARGE SCALE GENOMIC DNA]</scope>
    <source>
        <strain evidence="1 2">TI.1.05</strain>
    </source>
</reference>
<protein>
    <submittedName>
        <fullName evidence="1">Rho-binding antiterminator</fullName>
    </submittedName>
</protein>
<keyword evidence="2" id="KW-1185">Reference proteome</keyword>
<evidence type="ECO:0000313" key="1">
    <source>
        <dbReference type="EMBL" id="MEL0629592.1"/>
    </source>
</evidence>
<dbReference type="InterPro" id="IPR038626">
    <property type="entry name" value="Rof-like_sf"/>
</dbReference>
<sequence>MISCQQYDYIELVCMYHYPLLLTLTSGQPLEGIAGDECILIKVKDQHLKVVLTEITTLTVTVTNPHLTTIRFE</sequence>
<organism evidence="1 2">
    <name type="scientific">Psychromonas aquatilis</name>
    <dbReference type="NCBI Taxonomy" id="2005072"/>
    <lineage>
        <taxon>Bacteria</taxon>
        <taxon>Pseudomonadati</taxon>
        <taxon>Pseudomonadota</taxon>
        <taxon>Gammaproteobacteria</taxon>
        <taxon>Alteromonadales</taxon>
        <taxon>Psychromonadaceae</taxon>
        <taxon>Psychromonas</taxon>
    </lineage>
</organism>
<name>A0ABU9GQI9_9GAMM</name>
<comment type="caution">
    <text evidence="1">The sequence shown here is derived from an EMBL/GenBank/DDBJ whole genome shotgun (WGS) entry which is preliminary data.</text>
</comment>
<dbReference type="InterPro" id="IPR009778">
    <property type="entry name" value="ROF"/>
</dbReference>
<dbReference type="Proteomes" id="UP001369082">
    <property type="component" value="Unassembled WGS sequence"/>
</dbReference>
<dbReference type="Gene3D" id="2.30.30.400">
    <property type="entry name" value="Rof-like"/>
    <property type="match status" value="1"/>
</dbReference>
<dbReference type="InterPro" id="IPR023534">
    <property type="entry name" value="Rof/RNase_P-like"/>
</dbReference>
<gene>
    <name evidence="1" type="ORF">V6256_08215</name>
</gene>
<dbReference type="Pfam" id="PF07073">
    <property type="entry name" value="ROF"/>
    <property type="match status" value="1"/>
</dbReference>
<dbReference type="RefSeq" id="WP_341597654.1">
    <property type="nucleotide sequence ID" value="NZ_JBAKAZ010000025.1"/>
</dbReference>